<name>A0A1S0TPJ8_LOALO</name>
<dbReference type="RefSeq" id="XP_003146955.1">
    <property type="nucleotide sequence ID" value="XM_003146907.1"/>
</dbReference>
<keyword evidence="1" id="KW-0732">Signal</keyword>
<dbReference type="KEGG" id="loa:LOAG_11386"/>
<protein>
    <submittedName>
        <fullName evidence="2">Uncharacterized protein</fullName>
    </submittedName>
</protein>
<evidence type="ECO:0000313" key="2">
    <source>
        <dbReference type="EMBL" id="EFO17113.1"/>
    </source>
</evidence>
<dbReference type="GO" id="GO:0005892">
    <property type="term" value="C:acetylcholine-gated channel complex"/>
    <property type="evidence" value="ECO:0007669"/>
    <property type="project" value="InterPro"/>
</dbReference>
<feature type="signal peptide" evidence="1">
    <location>
        <begin position="1"/>
        <end position="19"/>
    </location>
</feature>
<organism evidence="2">
    <name type="scientific">Loa loa</name>
    <name type="common">Eye worm</name>
    <name type="synonym">Filaria loa</name>
    <dbReference type="NCBI Taxonomy" id="7209"/>
    <lineage>
        <taxon>Eukaryota</taxon>
        <taxon>Metazoa</taxon>
        <taxon>Ecdysozoa</taxon>
        <taxon>Nematoda</taxon>
        <taxon>Chromadorea</taxon>
        <taxon>Rhabditida</taxon>
        <taxon>Spirurina</taxon>
        <taxon>Spiruromorpha</taxon>
        <taxon>Filarioidea</taxon>
        <taxon>Onchocercidae</taxon>
        <taxon>Loa</taxon>
    </lineage>
</organism>
<sequence>MLSFLLMIFSSSAVLQTDTEGWMPKRYPDSRSNFTQCHTWPGSAFCDPDHVLTAKRIQTQMNQTTMTIKNTLAVDQTDEIN</sequence>
<dbReference type="Pfam" id="PF17175">
    <property type="entry name" value="MOLO1"/>
    <property type="match status" value="1"/>
</dbReference>
<dbReference type="CTD" id="9948842"/>
<dbReference type="InParanoid" id="A0A1S0TPJ8"/>
<dbReference type="AlphaFoldDB" id="A0A1S0TPJ8"/>
<gene>
    <name evidence="2" type="ORF">LOAG_11386</name>
</gene>
<dbReference type="EMBL" id="JH712566">
    <property type="protein sequence ID" value="EFO17113.1"/>
    <property type="molecule type" value="Genomic_DNA"/>
</dbReference>
<reference evidence="2" key="1">
    <citation type="submission" date="2012-04" db="EMBL/GenBank/DDBJ databases">
        <title>The Genome Sequence of Loa loa.</title>
        <authorList>
            <consortium name="The Broad Institute Genome Sequencing Platform"/>
            <consortium name="Broad Institute Genome Sequencing Center for Infectious Disease"/>
            <person name="Nutman T.B."/>
            <person name="Fink D.L."/>
            <person name="Russ C."/>
            <person name="Young S."/>
            <person name="Zeng Q."/>
            <person name="Gargeya S."/>
            <person name="Alvarado L."/>
            <person name="Berlin A."/>
            <person name="Chapman S.B."/>
            <person name="Chen Z."/>
            <person name="Freedman E."/>
            <person name="Gellesch M."/>
            <person name="Goldberg J."/>
            <person name="Griggs A."/>
            <person name="Gujja S."/>
            <person name="Heilman E.R."/>
            <person name="Heiman D."/>
            <person name="Howarth C."/>
            <person name="Mehta T."/>
            <person name="Neiman D."/>
            <person name="Pearson M."/>
            <person name="Roberts A."/>
            <person name="Saif S."/>
            <person name="Shea T."/>
            <person name="Shenoy N."/>
            <person name="Sisk P."/>
            <person name="Stolte C."/>
            <person name="Sykes S."/>
            <person name="White J."/>
            <person name="Yandava C."/>
            <person name="Haas B."/>
            <person name="Henn M.R."/>
            <person name="Nusbaum C."/>
            <person name="Birren B."/>
        </authorList>
    </citation>
    <scope>NUCLEOTIDE SEQUENCE [LARGE SCALE GENOMIC DNA]</scope>
</reference>
<evidence type="ECO:0000256" key="1">
    <source>
        <dbReference type="SAM" id="SignalP"/>
    </source>
</evidence>
<dbReference type="GeneID" id="9948842"/>
<proteinExistence type="predicted"/>
<accession>A0A1S0TPJ8</accession>
<feature type="chain" id="PRO_5010334604" evidence="1">
    <location>
        <begin position="20"/>
        <end position="81"/>
    </location>
</feature>
<dbReference type="InterPro" id="IPR033438">
    <property type="entry name" value="MOLO1"/>
</dbReference>